<feature type="transmembrane region" description="Helical" evidence="1">
    <location>
        <begin position="7"/>
        <end position="31"/>
    </location>
</feature>
<organism evidence="2 3">
    <name type="scientific">Shouchella lehensis G1</name>
    <dbReference type="NCBI Taxonomy" id="1246626"/>
    <lineage>
        <taxon>Bacteria</taxon>
        <taxon>Bacillati</taxon>
        <taxon>Bacillota</taxon>
        <taxon>Bacilli</taxon>
        <taxon>Bacillales</taxon>
        <taxon>Bacillaceae</taxon>
        <taxon>Shouchella</taxon>
    </lineage>
</organism>
<reference evidence="2 3" key="1">
    <citation type="journal article" date="2014" name="Gene">
        <title>A comparative genomic analysis of the alkalitolerant soil bacterium Bacillus lehensis G1.</title>
        <authorList>
            <person name="Noor Y.M."/>
            <person name="Samsulrizal N.H."/>
            <person name="Jema'on N.A."/>
            <person name="Low K.O."/>
            <person name="Ramli A.N."/>
            <person name="Alias N.I."/>
            <person name="Damis S.I."/>
            <person name="Fuzi S.F."/>
            <person name="Isa M.N."/>
            <person name="Murad A.M."/>
            <person name="Raih M.F."/>
            <person name="Bakar F.D."/>
            <person name="Najimudin N."/>
            <person name="Mahadi N.M."/>
            <person name="Illias R.M."/>
        </authorList>
    </citation>
    <scope>NUCLEOTIDE SEQUENCE [LARGE SCALE GENOMIC DNA]</scope>
    <source>
        <strain evidence="2 3">G1</strain>
    </source>
</reference>
<keyword evidence="1" id="KW-1133">Transmembrane helix</keyword>
<evidence type="ECO:0000256" key="1">
    <source>
        <dbReference type="SAM" id="Phobius"/>
    </source>
</evidence>
<dbReference type="Proteomes" id="UP000027142">
    <property type="component" value="Chromosome"/>
</dbReference>
<dbReference type="OrthoDB" id="2922929at2"/>
<dbReference type="EMBL" id="CP003923">
    <property type="protein sequence ID" value="AIC95239.1"/>
    <property type="molecule type" value="Genomic_DNA"/>
</dbReference>
<feature type="transmembrane region" description="Helical" evidence="1">
    <location>
        <begin position="71"/>
        <end position="93"/>
    </location>
</feature>
<evidence type="ECO:0000313" key="3">
    <source>
        <dbReference type="Proteomes" id="UP000027142"/>
    </source>
</evidence>
<feature type="transmembrane region" description="Helical" evidence="1">
    <location>
        <begin position="37"/>
        <end position="59"/>
    </location>
</feature>
<dbReference type="HOGENOM" id="CLU_2380245_0_0_9"/>
<keyword evidence="3" id="KW-1185">Reference proteome</keyword>
<keyword evidence="1" id="KW-0472">Membrane</keyword>
<sequence length="94" mass="10186">MNRYGKWSFVLTVISSMMLGVFAVFLLTGFATAFPSWVTNALGSIALLVLFASVGFSLASLGKGEKGKWKLAPWVLIGLSVVVLFILINVVYIQ</sequence>
<keyword evidence="1" id="KW-0812">Transmembrane</keyword>
<evidence type="ECO:0000313" key="2">
    <source>
        <dbReference type="EMBL" id="AIC95239.1"/>
    </source>
</evidence>
<name>A0A060M562_9BACI</name>
<accession>A0A060M562</accession>
<dbReference type="eggNOG" id="ENOG5030EBK">
    <property type="taxonomic scope" value="Bacteria"/>
</dbReference>
<dbReference type="AlphaFoldDB" id="A0A060M562"/>
<protein>
    <submittedName>
        <fullName evidence="2">Uncharacterized protein</fullName>
    </submittedName>
</protein>
<dbReference type="RefSeq" id="WP_038481785.1">
    <property type="nucleotide sequence ID" value="NZ_CP003923.1"/>
</dbReference>
<dbReference type="KEGG" id="ble:BleG1_2674"/>
<dbReference type="PATRIC" id="fig|1246626.3.peg.2666"/>
<dbReference type="STRING" id="1246626.BleG1_2674"/>
<gene>
    <name evidence="2" type="ORF">BleG1_2674</name>
</gene>
<proteinExistence type="predicted"/>